<dbReference type="Pfam" id="PF01266">
    <property type="entry name" value="DAO"/>
    <property type="match status" value="1"/>
</dbReference>
<evidence type="ECO:0000313" key="3">
    <source>
        <dbReference type="EMBL" id="MCW3475314.1"/>
    </source>
</evidence>
<feature type="domain" description="FAD dependent oxidoreductase" evidence="2">
    <location>
        <begin position="3"/>
        <end position="359"/>
    </location>
</feature>
<protein>
    <submittedName>
        <fullName evidence="3">FAD-binding oxidoreductase</fullName>
    </submittedName>
</protein>
<dbReference type="Proteomes" id="UP001165679">
    <property type="component" value="Unassembled WGS sequence"/>
</dbReference>
<dbReference type="Gene3D" id="3.30.9.10">
    <property type="entry name" value="D-Amino Acid Oxidase, subunit A, domain 2"/>
    <property type="match status" value="1"/>
</dbReference>
<dbReference type="GO" id="GO:0016491">
    <property type="term" value="F:oxidoreductase activity"/>
    <property type="evidence" value="ECO:0007669"/>
    <property type="project" value="UniProtKB-KW"/>
</dbReference>
<dbReference type="EMBL" id="JAPDNT010000008">
    <property type="protein sequence ID" value="MCW3475314.1"/>
    <property type="molecule type" value="Genomic_DNA"/>
</dbReference>
<name>A0AA41YKZ4_9PROT</name>
<dbReference type="PANTHER" id="PTHR13847:SF287">
    <property type="entry name" value="FAD-DEPENDENT OXIDOREDUCTASE DOMAIN-CONTAINING PROTEIN 1"/>
    <property type="match status" value="1"/>
</dbReference>
<accession>A0AA41YKZ4</accession>
<reference evidence="3" key="2">
    <citation type="submission" date="2022-10" db="EMBL/GenBank/DDBJ databases">
        <authorList>
            <person name="Trinh H.N."/>
        </authorList>
    </citation>
    <scope>NUCLEOTIDE SEQUENCE</scope>
    <source>
        <strain evidence="3">RN2-1</strain>
    </source>
</reference>
<evidence type="ECO:0000313" key="4">
    <source>
        <dbReference type="Proteomes" id="UP001165679"/>
    </source>
</evidence>
<dbReference type="Gene3D" id="3.50.50.60">
    <property type="entry name" value="FAD/NAD(P)-binding domain"/>
    <property type="match status" value="1"/>
</dbReference>
<keyword evidence="4" id="KW-1185">Reference proteome</keyword>
<sequence length="390" mass="41509">MQKIVIVGGGAIGSSIAYHLAVHPRFRGSVTVVERDPTYSMASSSLSASSIREQFSTPLNIAMSQFGLAFLRNAADALAVEGDRPQLGLRLPGYLFLASEAGMAVLRANHEVQKAAGADVALLEPAALKARFPWLSTDGVVAGSLGLSREGWFDGPALLQAFRRKARSLGVTYVAQDAAGFEQAGGRVTGVRLPDGTVLACDLAVNAAGPWSARVASFLGIDLPVRARKRMVFVIACPDKLPDCPLLIDPTGIWLRPEGAGFICGRSPGDGEDDPDEPPLEVDETMFHERIWPVLAERVPALERLKITGSWAGYYELNLFDHNGVVGPHPATPNVIFATGFSGHGMQHSPAVGRGVAELIADGSFTTLDLSPLALSRLVEGRKLVERNIV</sequence>
<dbReference type="InterPro" id="IPR036188">
    <property type="entry name" value="FAD/NAD-bd_sf"/>
</dbReference>
<dbReference type="GO" id="GO:0005737">
    <property type="term" value="C:cytoplasm"/>
    <property type="evidence" value="ECO:0007669"/>
    <property type="project" value="TreeGrafter"/>
</dbReference>
<comment type="caution">
    <text evidence="3">The sequence shown here is derived from an EMBL/GenBank/DDBJ whole genome shotgun (WGS) entry which is preliminary data.</text>
</comment>
<dbReference type="RefSeq" id="WP_264714025.1">
    <property type="nucleotide sequence ID" value="NZ_JAPDNT010000008.1"/>
</dbReference>
<dbReference type="GO" id="GO:0032981">
    <property type="term" value="P:mitochondrial respiratory chain complex I assembly"/>
    <property type="evidence" value="ECO:0007669"/>
    <property type="project" value="TreeGrafter"/>
</dbReference>
<reference evidence="3" key="1">
    <citation type="submission" date="2022-09" db="EMBL/GenBank/DDBJ databases">
        <title>Rhodovastum sp. nov. RN2-1 isolated from soil in Seongnam, South Korea.</title>
        <authorList>
            <person name="Le N.T."/>
        </authorList>
    </citation>
    <scope>NUCLEOTIDE SEQUENCE</scope>
    <source>
        <strain evidence="3">RN2-1</strain>
    </source>
</reference>
<evidence type="ECO:0000256" key="1">
    <source>
        <dbReference type="ARBA" id="ARBA00023002"/>
    </source>
</evidence>
<dbReference type="InterPro" id="IPR006076">
    <property type="entry name" value="FAD-dep_OxRdtase"/>
</dbReference>
<proteinExistence type="predicted"/>
<evidence type="ECO:0000259" key="2">
    <source>
        <dbReference type="Pfam" id="PF01266"/>
    </source>
</evidence>
<dbReference type="PANTHER" id="PTHR13847">
    <property type="entry name" value="SARCOSINE DEHYDROGENASE-RELATED"/>
    <property type="match status" value="1"/>
</dbReference>
<dbReference type="SUPFAM" id="SSF51905">
    <property type="entry name" value="FAD/NAD(P)-binding domain"/>
    <property type="match status" value="1"/>
</dbReference>
<gene>
    <name evidence="3" type="ORF">OL599_12095</name>
</gene>
<organism evidence="3 4">
    <name type="scientific">Limobrevibacterium gyesilva</name>
    <dbReference type="NCBI Taxonomy" id="2991712"/>
    <lineage>
        <taxon>Bacteria</taxon>
        <taxon>Pseudomonadati</taxon>
        <taxon>Pseudomonadota</taxon>
        <taxon>Alphaproteobacteria</taxon>
        <taxon>Acetobacterales</taxon>
        <taxon>Acetobacteraceae</taxon>
        <taxon>Limobrevibacterium</taxon>
    </lineage>
</organism>
<dbReference type="AlphaFoldDB" id="A0AA41YKZ4"/>
<keyword evidence="1" id="KW-0560">Oxidoreductase</keyword>